<evidence type="ECO:0000256" key="3">
    <source>
        <dbReference type="ARBA" id="ARBA00022840"/>
    </source>
</evidence>
<accession>A0A3P1B3B5</accession>
<dbReference type="InterPro" id="IPR003593">
    <property type="entry name" value="AAA+_ATPase"/>
</dbReference>
<dbReference type="AlphaFoldDB" id="A0A1Y5Z069"/>
<feature type="domain" description="ABC transporter" evidence="4">
    <location>
        <begin position="5"/>
        <end position="215"/>
    </location>
</feature>
<protein>
    <submittedName>
        <fullName evidence="5">Putative ABC transporter ATP-binding protein YxlF</fullName>
        <ecNumber evidence="5">3.6.3.-</ecNumber>
    </submittedName>
</protein>
<dbReference type="PANTHER" id="PTHR42939">
    <property type="entry name" value="ABC TRANSPORTER ATP-BINDING PROTEIN ALBC-RELATED"/>
    <property type="match status" value="1"/>
</dbReference>
<dbReference type="RefSeq" id="WP_050224770.1">
    <property type="nucleotide sequence ID" value="NZ_FWZB01000024.1"/>
</dbReference>
<proteinExistence type="predicted"/>
<keyword evidence="2" id="KW-0547">Nucleotide-binding</keyword>
<keyword evidence="3 5" id="KW-0067">ATP-binding</keyword>
<dbReference type="InterPro" id="IPR017871">
    <property type="entry name" value="ABC_transporter-like_CS"/>
</dbReference>
<dbReference type="EMBL" id="FWZB01000024">
    <property type="protein sequence ID" value="SMD75285.1"/>
    <property type="molecule type" value="Genomic_DNA"/>
</dbReference>
<reference evidence="6" key="1">
    <citation type="submission" date="2017-04" db="EMBL/GenBank/DDBJ databases">
        <authorList>
            <person name="Criscuolo A."/>
        </authorList>
    </citation>
    <scope>NUCLEOTIDE SEQUENCE [LARGE SCALE GENOMIC DNA]</scope>
</reference>
<dbReference type="SMART" id="SM00382">
    <property type="entry name" value="AAA"/>
    <property type="match status" value="1"/>
</dbReference>
<dbReference type="InterPro" id="IPR051782">
    <property type="entry name" value="ABC_Transporter_VariousFunc"/>
</dbReference>
<dbReference type="PROSITE" id="PS00211">
    <property type="entry name" value="ABC_TRANSPORTER_1"/>
    <property type="match status" value="1"/>
</dbReference>
<dbReference type="EC" id="3.6.3.-" evidence="5"/>
<keyword evidence="1" id="KW-0813">Transport</keyword>
<dbReference type="GO" id="GO:0005524">
    <property type="term" value="F:ATP binding"/>
    <property type="evidence" value="ECO:0007669"/>
    <property type="project" value="UniProtKB-KW"/>
</dbReference>
<dbReference type="InterPro" id="IPR003439">
    <property type="entry name" value="ABC_transporter-like_ATP-bd"/>
</dbReference>
<sequence length="215" mass="24416">MEPYIILQNVHKKIKNQTVLNDVNLKLYKNKIYGFKGPNGSGKTMIFKAILGLIKIDSGNITVNKQIIRKDISFPQNTGFIIEYPGFVSSYSGFKNLKLLAMLNNNINDEKIKQTLIQVGLDPHDTRPFKKYSLGMKQRLGIAQAIMEDPELLILDEPTNALDEDGIQFIIELLKTLKNKTILVASHDKHFLSQLTEEIFTINNGTILFSEDKHI</sequence>
<evidence type="ECO:0000256" key="1">
    <source>
        <dbReference type="ARBA" id="ARBA00022448"/>
    </source>
</evidence>
<dbReference type="Gene3D" id="3.40.50.300">
    <property type="entry name" value="P-loop containing nucleotide triphosphate hydrolases"/>
    <property type="match status" value="1"/>
</dbReference>
<organism evidence="5 6">
    <name type="scientific">Bacillus pacificus</name>
    <dbReference type="NCBI Taxonomy" id="2026187"/>
    <lineage>
        <taxon>Bacteria</taxon>
        <taxon>Bacillati</taxon>
        <taxon>Bacillota</taxon>
        <taxon>Bacilli</taxon>
        <taxon>Bacillales</taxon>
        <taxon>Bacillaceae</taxon>
        <taxon>Bacillus</taxon>
        <taxon>Bacillus cereus group</taxon>
    </lineage>
</organism>
<dbReference type="PANTHER" id="PTHR42939:SF1">
    <property type="entry name" value="ABC TRANSPORTER ATP-BINDING PROTEIN ALBC-RELATED"/>
    <property type="match status" value="1"/>
</dbReference>
<evidence type="ECO:0000313" key="5">
    <source>
        <dbReference type="EMBL" id="SMD75285.1"/>
    </source>
</evidence>
<keyword evidence="5" id="KW-0378">Hydrolase</keyword>
<dbReference type="PROSITE" id="PS50893">
    <property type="entry name" value="ABC_TRANSPORTER_2"/>
    <property type="match status" value="1"/>
</dbReference>
<accession>A0A1Y5Z069</accession>
<dbReference type="InterPro" id="IPR027417">
    <property type="entry name" value="P-loop_NTPase"/>
</dbReference>
<dbReference type="SUPFAM" id="SSF52540">
    <property type="entry name" value="P-loop containing nucleoside triphosphate hydrolases"/>
    <property type="match status" value="1"/>
</dbReference>
<evidence type="ECO:0000256" key="2">
    <source>
        <dbReference type="ARBA" id="ARBA00022741"/>
    </source>
</evidence>
<dbReference type="Proteomes" id="UP000194499">
    <property type="component" value="Unassembled WGS sequence"/>
</dbReference>
<evidence type="ECO:0000259" key="4">
    <source>
        <dbReference type="PROSITE" id="PS50893"/>
    </source>
</evidence>
<dbReference type="Pfam" id="PF00005">
    <property type="entry name" value="ABC_tran"/>
    <property type="match status" value="1"/>
</dbReference>
<gene>
    <name evidence="5" type="primary">yxlF_3</name>
    <name evidence="5" type="ORF">BACERE00191_00991</name>
</gene>
<name>A0A1Y5Z069_9BACI</name>
<dbReference type="GO" id="GO:0016887">
    <property type="term" value="F:ATP hydrolysis activity"/>
    <property type="evidence" value="ECO:0007669"/>
    <property type="project" value="InterPro"/>
</dbReference>
<evidence type="ECO:0000313" key="6">
    <source>
        <dbReference type="Proteomes" id="UP000194499"/>
    </source>
</evidence>